<evidence type="ECO:0000259" key="5">
    <source>
        <dbReference type="Pfam" id="PF05347"/>
    </source>
</evidence>
<dbReference type="CDD" id="cd20268">
    <property type="entry name" value="Complex1_LYR_SDHAF1_LYRM8"/>
    <property type="match status" value="1"/>
</dbReference>
<comment type="similarity">
    <text evidence="4">Belongs to the complex I LYR family. SDHAF1 subfamily.</text>
</comment>
<dbReference type="OrthoDB" id="273010at2759"/>
<dbReference type="Pfam" id="PF05347">
    <property type="entry name" value="Complex1_LYR"/>
    <property type="match status" value="1"/>
</dbReference>
<reference evidence="6" key="1">
    <citation type="journal article" date="2020" name="Stud. Mycol.">
        <title>101 Dothideomycetes genomes: a test case for predicting lifestyles and emergence of pathogens.</title>
        <authorList>
            <person name="Haridas S."/>
            <person name="Albert R."/>
            <person name="Binder M."/>
            <person name="Bloem J."/>
            <person name="Labutti K."/>
            <person name="Salamov A."/>
            <person name="Andreopoulos B."/>
            <person name="Baker S."/>
            <person name="Barry K."/>
            <person name="Bills G."/>
            <person name="Bluhm B."/>
            <person name="Cannon C."/>
            <person name="Castanera R."/>
            <person name="Culley D."/>
            <person name="Daum C."/>
            <person name="Ezra D."/>
            <person name="Gonzalez J."/>
            <person name="Henrissat B."/>
            <person name="Kuo A."/>
            <person name="Liang C."/>
            <person name="Lipzen A."/>
            <person name="Lutzoni F."/>
            <person name="Magnuson J."/>
            <person name="Mondo S."/>
            <person name="Nolan M."/>
            <person name="Ohm R."/>
            <person name="Pangilinan J."/>
            <person name="Park H.-J."/>
            <person name="Ramirez L."/>
            <person name="Alfaro M."/>
            <person name="Sun H."/>
            <person name="Tritt A."/>
            <person name="Yoshinaga Y."/>
            <person name="Zwiers L.-H."/>
            <person name="Turgeon B."/>
            <person name="Goodwin S."/>
            <person name="Spatafora J."/>
            <person name="Crous P."/>
            <person name="Grigoriev I."/>
        </authorList>
    </citation>
    <scope>NUCLEOTIDE SEQUENCE</scope>
    <source>
        <strain evidence="6">CBS 113818</strain>
    </source>
</reference>
<proteinExistence type="inferred from homology"/>
<evidence type="ECO:0000313" key="7">
    <source>
        <dbReference type="Proteomes" id="UP000799424"/>
    </source>
</evidence>
<feature type="domain" description="Complex 1 LYR protein" evidence="5">
    <location>
        <begin position="10"/>
        <end position="40"/>
    </location>
</feature>
<protein>
    <recommendedName>
        <fullName evidence="5">Complex 1 LYR protein domain-containing protein</fullName>
    </recommendedName>
</protein>
<keyword evidence="3" id="KW-0143">Chaperone</keyword>
<dbReference type="Proteomes" id="UP000799424">
    <property type="component" value="Unassembled WGS sequence"/>
</dbReference>
<keyword evidence="2" id="KW-0496">Mitochondrion</keyword>
<dbReference type="GO" id="GO:0034553">
    <property type="term" value="P:mitochondrial respiratory chain complex II assembly"/>
    <property type="evidence" value="ECO:0007669"/>
    <property type="project" value="InterPro"/>
</dbReference>
<dbReference type="InterPro" id="IPR045295">
    <property type="entry name" value="Complex1_LYR_SDHAF1_LYRM8"/>
</dbReference>
<dbReference type="AlphaFoldDB" id="A0A6A7AG82"/>
<organism evidence="6 7">
    <name type="scientific">Ophiobolus disseminans</name>
    <dbReference type="NCBI Taxonomy" id="1469910"/>
    <lineage>
        <taxon>Eukaryota</taxon>
        <taxon>Fungi</taxon>
        <taxon>Dikarya</taxon>
        <taxon>Ascomycota</taxon>
        <taxon>Pezizomycotina</taxon>
        <taxon>Dothideomycetes</taxon>
        <taxon>Pleosporomycetidae</taxon>
        <taxon>Pleosporales</taxon>
        <taxon>Pleosporineae</taxon>
        <taxon>Phaeosphaeriaceae</taxon>
        <taxon>Ophiobolus</taxon>
    </lineage>
</organism>
<accession>A0A6A7AG82</accession>
<dbReference type="PANTHER" id="PTHR13675">
    <property type="entry name" value="LYR MOTIF-CONTAINING PROTEIN 2"/>
    <property type="match status" value="1"/>
</dbReference>
<evidence type="ECO:0000256" key="3">
    <source>
        <dbReference type="ARBA" id="ARBA00023186"/>
    </source>
</evidence>
<evidence type="ECO:0000256" key="1">
    <source>
        <dbReference type="ARBA" id="ARBA00004305"/>
    </source>
</evidence>
<keyword evidence="7" id="KW-1185">Reference proteome</keyword>
<dbReference type="InterPro" id="IPR008011">
    <property type="entry name" value="Complex1_LYR_dom"/>
</dbReference>
<sequence>MARLSGLQKDVLSLYRQCLRALKEKPNDTRPHFRNFARSEQEMEYARSLHLILNRGEFRKYTDVGKKDFGTIEYLLRRGRNQLETYRDPGIRDIHG</sequence>
<gene>
    <name evidence="6" type="ORF">CC86DRAFT_366102</name>
</gene>
<evidence type="ECO:0000256" key="2">
    <source>
        <dbReference type="ARBA" id="ARBA00023128"/>
    </source>
</evidence>
<comment type="subcellular location">
    <subcellularLocation>
        <location evidence="1">Mitochondrion matrix</location>
    </subcellularLocation>
</comment>
<name>A0A6A7AG82_9PLEO</name>
<dbReference type="EMBL" id="MU006217">
    <property type="protein sequence ID" value="KAF2832246.1"/>
    <property type="molecule type" value="Genomic_DNA"/>
</dbReference>
<evidence type="ECO:0000313" key="6">
    <source>
        <dbReference type="EMBL" id="KAF2832246.1"/>
    </source>
</evidence>
<dbReference type="GO" id="GO:0005759">
    <property type="term" value="C:mitochondrial matrix"/>
    <property type="evidence" value="ECO:0007669"/>
    <property type="project" value="UniProtKB-SubCell"/>
</dbReference>
<evidence type="ECO:0000256" key="4">
    <source>
        <dbReference type="ARBA" id="ARBA00025715"/>
    </source>
</evidence>
<dbReference type="PANTHER" id="PTHR13675:SF1">
    <property type="entry name" value="SUCCINATE DEHYDROGENASE ASSEMBLY FACTOR 1, MITOCHONDRIAL"/>
    <property type="match status" value="1"/>
</dbReference>